<evidence type="ECO:0000259" key="11">
    <source>
        <dbReference type="PROSITE" id="PS51164"/>
    </source>
</evidence>
<evidence type="ECO:0000256" key="10">
    <source>
        <dbReference type="SAM" id="SignalP"/>
    </source>
</evidence>
<dbReference type="InterPro" id="IPR035971">
    <property type="entry name" value="CBD_sf"/>
</dbReference>
<comment type="catalytic activity">
    <reaction evidence="1">
        <text>Random hydrolysis of (1-&gt;4)-beta-D-mannosidic linkages in mannans, galactomannans and glucomannans.</text>
        <dbReference type="EC" id="3.2.1.78"/>
    </reaction>
</comment>
<gene>
    <name evidence="12" type="ORF">GYMLUDRAFT_57960</name>
</gene>
<accession>A0A0D0CTC7</accession>
<keyword evidence="5" id="KW-0964">Secreted</keyword>
<sequence length="479" mass="51096">MKRSVLALQVLLVSGFGVVSTQSTVSEWGQCGGIGFTGSTTCVVGTTCQVINEWFFQCVPDSSSVGPTTTVLSTGTGSATSTAISSPTATVTGFVKTSGIHFTLNGKPFTVVGQVLITNSRNRANAYWVGLMGYGVPDMMTAFHAIAATGASVCRTNGFNEVTAPGGVAYYQSWSGSTPTINFGANGLENFALADNVVTAAKANGIRLIVTLTNNWEDYGAFLVSIQLALHLMNTLSGGMDVYVNQLLGQGQPHDFFYTNPTVIAAYKNYVKTFVTRYLNEPGILAWELANEPRCLGTTGTGSGTCTISTISTWIEEMSSFIKSIDSNHLVAIGDEGFFNDPGNPTFVYQGFQPSLGIDFAANLNISTVDFGTFHDSYDNADQTFGAQWIQDHATTMIASNKPVLMEEFSVAENTIEQYTDWYSIIESTGMAGDLIWQAGSILSNGPSDPNLAVYPGSDVYILNTQHAAALRARDGDPQ</sequence>
<dbReference type="OrthoDB" id="406631at2759"/>
<feature type="chain" id="PRO_5002208815" description="mannan endo-1,4-beta-mannosidase" evidence="10">
    <location>
        <begin position="22"/>
        <end position="479"/>
    </location>
</feature>
<keyword evidence="8 9" id="KW-0326">Glycosidase</keyword>
<evidence type="ECO:0000256" key="5">
    <source>
        <dbReference type="ARBA" id="ARBA00022525"/>
    </source>
</evidence>
<protein>
    <recommendedName>
        <fullName evidence="4">mannan endo-1,4-beta-mannosidase</fullName>
        <ecNumber evidence="4">3.2.1.78</ecNumber>
    </recommendedName>
</protein>
<proteinExistence type="inferred from homology"/>
<dbReference type="PROSITE" id="PS00659">
    <property type="entry name" value="GLYCOSYL_HYDROL_F5"/>
    <property type="match status" value="1"/>
</dbReference>
<dbReference type="InterPro" id="IPR045053">
    <property type="entry name" value="MAN-like"/>
</dbReference>
<organism evidence="12 13">
    <name type="scientific">Collybiopsis luxurians FD-317 M1</name>
    <dbReference type="NCBI Taxonomy" id="944289"/>
    <lineage>
        <taxon>Eukaryota</taxon>
        <taxon>Fungi</taxon>
        <taxon>Dikarya</taxon>
        <taxon>Basidiomycota</taxon>
        <taxon>Agaricomycotina</taxon>
        <taxon>Agaricomycetes</taxon>
        <taxon>Agaricomycetidae</taxon>
        <taxon>Agaricales</taxon>
        <taxon>Marasmiineae</taxon>
        <taxon>Omphalotaceae</taxon>
        <taxon>Collybiopsis</taxon>
        <taxon>Collybiopsis luxurians</taxon>
    </lineage>
</organism>
<dbReference type="PROSITE" id="PS00562">
    <property type="entry name" value="CBM1_1"/>
    <property type="match status" value="1"/>
</dbReference>
<evidence type="ECO:0000256" key="7">
    <source>
        <dbReference type="ARBA" id="ARBA00022801"/>
    </source>
</evidence>
<feature type="domain" description="CBM1" evidence="11">
    <location>
        <begin position="23"/>
        <end position="59"/>
    </location>
</feature>
<evidence type="ECO:0000256" key="1">
    <source>
        <dbReference type="ARBA" id="ARBA00001678"/>
    </source>
</evidence>
<keyword evidence="13" id="KW-1185">Reference proteome</keyword>
<dbReference type="Gene3D" id="3.20.20.80">
    <property type="entry name" value="Glycosidases"/>
    <property type="match status" value="1"/>
</dbReference>
<evidence type="ECO:0000256" key="8">
    <source>
        <dbReference type="ARBA" id="ARBA00023295"/>
    </source>
</evidence>
<name>A0A0D0CTC7_9AGAR</name>
<comment type="subcellular location">
    <subcellularLocation>
        <location evidence="2">Secreted</location>
    </subcellularLocation>
</comment>
<dbReference type="EC" id="3.2.1.78" evidence="4"/>
<dbReference type="AlphaFoldDB" id="A0A0D0CTC7"/>
<dbReference type="PANTHER" id="PTHR31451">
    <property type="match status" value="1"/>
</dbReference>
<evidence type="ECO:0000256" key="9">
    <source>
        <dbReference type="RuleBase" id="RU361153"/>
    </source>
</evidence>
<dbReference type="InterPro" id="IPR001547">
    <property type="entry name" value="Glyco_hydro_5"/>
</dbReference>
<reference evidence="12 13" key="1">
    <citation type="submission" date="2014-04" db="EMBL/GenBank/DDBJ databases">
        <title>Evolutionary Origins and Diversification of the Mycorrhizal Mutualists.</title>
        <authorList>
            <consortium name="DOE Joint Genome Institute"/>
            <consortium name="Mycorrhizal Genomics Consortium"/>
            <person name="Kohler A."/>
            <person name="Kuo A."/>
            <person name="Nagy L.G."/>
            <person name="Floudas D."/>
            <person name="Copeland A."/>
            <person name="Barry K.W."/>
            <person name="Cichocki N."/>
            <person name="Veneault-Fourrey C."/>
            <person name="LaButti K."/>
            <person name="Lindquist E.A."/>
            <person name="Lipzen A."/>
            <person name="Lundell T."/>
            <person name="Morin E."/>
            <person name="Murat C."/>
            <person name="Riley R."/>
            <person name="Ohm R."/>
            <person name="Sun H."/>
            <person name="Tunlid A."/>
            <person name="Henrissat B."/>
            <person name="Grigoriev I.V."/>
            <person name="Hibbett D.S."/>
            <person name="Martin F."/>
        </authorList>
    </citation>
    <scope>NUCLEOTIDE SEQUENCE [LARGE SCALE GENOMIC DNA]</scope>
    <source>
        <strain evidence="12 13">FD-317 M1</strain>
    </source>
</reference>
<dbReference type="GO" id="GO:0016985">
    <property type="term" value="F:mannan endo-1,4-beta-mannosidase activity"/>
    <property type="evidence" value="ECO:0007669"/>
    <property type="project" value="UniProtKB-EC"/>
</dbReference>
<dbReference type="InterPro" id="IPR018087">
    <property type="entry name" value="Glyco_hydro_5_CS"/>
</dbReference>
<evidence type="ECO:0000256" key="3">
    <source>
        <dbReference type="ARBA" id="ARBA00005641"/>
    </source>
</evidence>
<dbReference type="InterPro" id="IPR017853">
    <property type="entry name" value="GH"/>
</dbReference>
<dbReference type="GO" id="GO:0030248">
    <property type="term" value="F:cellulose binding"/>
    <property type="evidence" value="ECO:0007669"/>
    <property type="project" value="InterPro"/>
</dbReference>
<keyword evidence="7 9" id="KW-0378">Hydrolase</keyword>
<dbReference type="GO" id="GO:0046355">
    <property type="term" value="P:mannan catabolic process"/>
    <property type="evidence" value="ECO:0007669"/>
    <property type="project" value="UniProtKB-ARBA"/>
</dbReference>
<dbReference type="Proteomes" id="UP000053593">
    <property type="component" value="Unassembled WGS sequence"/>
</dbReference>
<dbReference type="EMBL" id="KN834766">
    <property type="protein sequence ID" value="KIK62667.1"/>
    <property type="molecule type" value="Genomic_DNA"/>
</dbReference>
<dbReference type="SUPFAM" id="SSF51445">
    <property type="entry name" value="(Trans)glycosidases"/>
    <property type="match status" value="1"/>
</dbReference>
<evidence type="ECO:0000313" key="12">
    <source>
        <dbReference type="EMBL" id="KIK62667.1"/>
    </source>
</evidence>
<comment type="similarity">
    <text evidence="3 9">Belongs to the glycosyl hydrolase 5 (cellulase A) family.</text>
</comment>
<dbReference type="GO" id="GO:0005576">
    <property type="term" value="C:extracellular region"/>
    <property type="evidence" value="ECO:0007669"/>
    <property type="project" value="UniProtKB-SubCell"/>
</dbReference>
<dbReference type="PROSITE" id="PS51164">
    <property type="entry name" value="CBM1_2"/>
    <property type="match status" value="1"/>
</dbReference>
<evidence type="ECO:0000256" key="2">
    <source>
        <dbReference type="ARBA" id="ARBA00004613"/>
    </source>
</evidence>
<evidence type="ECO:0000256" key="6">
    <source>
        <dbReference type="ARBA" id="ARBA00022729"/>
    </source>
</evidence>
<dbReference type="Pfam" id="PF00150">
    <property type="entry name" value="Cellulase"/>
    <property type="match status" value="1"/>
</dbReference>
<dbReference type="Pfam" id="PF00734">
    <property type="entry name" value="CBM_1"/>
    <property type="match status" value="1"/>
</dbReference>
<evidence type="ECO:0000313" key="13">
    <source>
        <dbReference type="Proteomes" id="UP000053593"/>
    </source>
</evidence>
<keyword evidence="6 10" id="KW-0732">Signal</keyword>
<dbReference type="SUPFAM" id="SSF57180">
    <property type="entry name" value="Cellulose-binding domain"/>
    <property type="match status" value="1"/>
</dbReference>
<dbReference type="HOGENOM" id="CLU_031603_4_1_1"/>
<feature type="signal peptide" evidence="10">
    <location>
        <begin position="1"/>
        <end position="21"/>
    </location>
</feature>
<dbReference type="PANTHER" id="PTHR31451:SF39">
    <property type="entry name" value="MANNAN ENDO-1,4-BETA-MANNOSIDASE 1"/>
    <property type="match status" value="1"/>
</dbReference>
<dbReference type="SMART" id="SM00236">
    <property type="entry name" value="fCBD"/>
    <property type="match status" value="1"/>
</dbReference>
<evidence type="ECO:0000256" key="4">
    <source>
        <dbReference type="ARBA" id="ARBA00012706"/>
    </source>
</evidence>
<dbReference type="InterPro" id="IPR000254">
    <property type="entry name" value="CBD"/>
</dbReference>